<accession>A0A196S9B4</accession>
<evidence type="ECO:0000313" key="1">
    <source>
        <dbReference type="EMBL" id="OAO12946.1"/>
    </source>
</evidence>
<dbReference type="Gene3D" id="2.160.20.110">
    <property type="match status" value="1"/>
</dbReference>
<reference evidence="1 2" key="1">
    <citation type="submission" date="2016-05" db="EMBL/GenBank/DDBJ databases">
        <title>Nuclear genome of Blastocystis sp. subtype 1 NandII.</title>
        <authorList>
            <person name="Gentekaki E."/>
            <person name="Curtis B."/>
            <person name="Stairs C."/>
            <person name="Eme L."/>
            <person name="Herman E."/>
            <person name="Klimes V."/>
            <person name="Arias M.C."/>
            <person name="Elias M."/>
            <person name="Hilliou F."/>
            <person name="Klute M."/>
            <person name="Malik S.-B."/>
            <person name="Pightling A."/>
            <person name="Rachubinski R."/>
            <person name="Salas D."/>
            <person name="Schlacht A."/>
            <person name="Suga H."/>
            <person name="Archibald J."/>
            <person name="Ball S.G."/>
            <person name="Clark G."/>
            <person name="Dacks J."/>
            <person name="Van Der Giezen M."/>
            <person name="Tsaousis A."/>
            <person name="Roger A."/>
        </authorList>
    </citation>
    <scope>NUCLEOTIDE SEQUENCE [LARGE SCALE GENOMIC DNA]</scope>
    <source>
        <strain evidence="2">ATCC 50177 / NandII</strain>
    </source>
</reference>
<gene>
    <name evidence="1" type="ORF">AV274_5373</name>
</gene>
<proteinExistence type="predicted"/>
<dbReference type="SUPFAM" id="SSF51126">
    <property type="entry name" value="Pectin lyase-like"/>
    <property type="match status" value="1"/>
</dbReference>
<sequence length="532" mass="59156">MITNQQDGTDKTQYKYSTFDWGVYTREFNSNGGDVEAAVKAARKPDNKWTVSLDCNIDLAGFEWTPIFDFSYAQHQLTFDGNNHVIKNLYAPAYNSGEFVNISMKASGFYGHVAGSDITFKNITFDSAVAEVQGMDAGRQNLAIVLGYTVNNNHYQYFKNAQETVFDNVNIINSKIIGSGDCKKAGFLLGRVGCATETLNYDNKQHVTIKNCTISDNLLVASSILGGMIGHIYSSDADIMDRDLHVLDVYDNTLNNITVISSLNGSDSNESYKFGTLGTWDQLTWTGGMGVGASFVQHPVDFEHGDPSVNFIDLHVADFYWLYSATFDGNVQNGGTALHLAYYDLVAQAAGDKNVSFARLKTIQAWYEKVKAAGGTGWDFYHKYYDNYTDIGIQGGPSGGTIGVDYEFLEAALLFAAVPDAYFGMDTSYDDTLVFQPSLPDAMDFWKMENLTFSGYYYDVSVGQFFVQISGVNEYRKGQGSRNAKLEIRMPKPAFQFKVYLNNAETANYRLEDDQIVIETKFGNVKAEIKKI</sequence>
<dbReference type="AlphaFoldDB" id="A0A196S9B4"/>
<name>A0A196S9B4_BLAHN</name>
<protein>
    <submittedName>
        <fullName evidence="1">Uncharacterized protein</fullName>
    </submittedName>
</protein>
<comment type="caution">
    <text evidence="1">The sequence shown here is derived from an EMBL/GenBank/DDBJ whole genome shotgun (WGS) entry which is preliminary data.</text>
</comment>
<keyword evidence="2" id="KW-1185">Reference proteome</keyword>
<evidence type="ECO:0000313" key="2">
    <source>
        <dbReference type="Proteomes" id="UP000078348"/>
    </source>
</evidence>
<organism evidence="1 2">
    <name type="scientific">Blastocystis sp. subtype 1 (strain ATCC 50177 / NandII)</name>
    <dbReference type="NCBI Taxonomy" id="478820"/>
    <lineage>
        <taxon>Eukaryota</taxon>
        <taxon>Sar</taxon>
        <taxon>Stramenopiles</taxon>
        <taxon>Bigyra</taxon>
        <taxon>Opalozoa</taxon>
        <taxon>Opalinata</taxon>
        <taxon>Blastocystidae</taxon>
        <taxon>Blastocystis</taxon>
    </lineage>
</organism>
<dbReference type="InterPro" id="IPR011050">
    <property type="entry name" value="Pectin_lyase_fold/virulence"/>
</dbReference>
<dbReference type="EMBL" id="LXWW01000492">
    <property type="protein sequence ID" value="OAO12946.1"/>
    <property type="molecule type" value="Genomic_DNA"/>
</dbReference>
<dbReference type="Proteomes" id="UP000078348">
    <property type="component" value="Unassembled WGS sequence"/>
</dbReference>